<dbReference type="Proteomes" id="UP000789570">
    <property type="component" value="Unassembled WGS sequence"/>
</dbReference>
<reference evidence="1" key="1">
    <citation type="submission" date="2021-06" db="EMBL/GenBank/DDBJ databases">
        <authorList>
            <person name="Kallberg Y."/>
            <person name="Tangrot J."/>
            <person name="Rosling A."/>
        </authorList>
    </citation>
    <scope>NUCLEOTIDE SEQUENCE</scope>
    <source>
        <strain evidence="1">UK204</strain>
    </source>
</reference>
<accession>A0A9N9NYA1</accession>
<evidence type="ECO:0000313" key="1">
    <source>
        <dbReference type="EMBL" id="CAG8767700.1"/>
    </source>
</evidence>
<gene>
    <name evidence="1" type="ORF">FCALED_LOCUS17326</name>
</gene>
<protein>
    <submittedName>
        <fullName evidence="1">8615_t:CDS:1</fullName>
    </submittedName>
</protein>
<dbReference type="AlphaFoldDB" id="A0A9N9NYA1"/>
<evidence type="ECO:0000313" key="2">
    <source>
        <dbReference type="Proteomes" id="UP000789570"/>
    </source>
</evidence>
<proteinExistence type="predicted"/>
<feature type="non-terminal residue" evidence="1">
    <location>
        <position position="60"/>
    </location>
</feature>
<organism evidence="1 2">
    <name type="scientific">Funneliformis caledonium</name>
    <dbReference type="NCBI Taxonomy" id="1117310"/>
    <lineage>
        <taxon>Eukaryota</taxon>
        <taxon>Fungi</taxon>
        <taxon>Fungi incertae sedis</taxon>
        <taxon>Mucoromycota</taxon>
        <taxon>Glomeromycotina</taxon>
        <taxon>Glomeromycetes</taxon>
        <taxon>Glomerales</taxon>
        <taxon>Glomeraceae</taxon>
        <taxon>Funneliformis</taxon>
    </lineage>
</organism>
<sequence>MNGGGSSSKAQLNKKTFIQSKLCFPETTQSTTNKEKGKYVSCSVVSEKRKDSNSDITHEI</sequence>
<dbReference type="EMBL" id="CAJVPQ010025942">
    <property type="protein sequence ID" value="CAG8767700.1"/>
    <property type="molecule type" value="Genomic_DNA"/>
</dbReference>
<keyword evidence="2" id="KW-1185">Reference proteome</keyword>
<comment type="caution">
    <text evidence="1">The sequence shown here is derived from an EMBL/GenBank/DDBJ whole genome shotgun (WGS) entry which is preliminary data.</text>
</comment>
<name>A0A9N9NYA1_9GLOM</name>
<dbReference type="OrthoDB" id="2445519at2759"/>